<keyword evidence="3 9" id="KW-0812">Transmembrane</keyword>
<dbReference type="GO" id="GO:0047408">
    <property type="term" value="F:alkenylglycerophosphocholine hydrolase activity"/>
    <property type="evidence" value="ECO:0007669"/>
    <property type="project" value="UniProtKB-EC"/>
</dbReference>
<dbReference type="AlphaFoldDB" id="A0A8B7XS82"/>
<keyword evidence="10" id="KW-1185">Reference proteome</keyword>
<evidence type="ECO:0000256" key="4">
    <source>
        <dbReference type="ARBA" id="ARBA00022989"/>
    </source>
</evidence>
<evidence type="ECO:0000256" key="9">
    <source>
        <dbReference type="SAM" id="Phobius"/>
    </source>
</evidence>
<organism evidence="10 11">
    <name type="scientific">Acanthaster planci</name>
    <name type="common">Crown-of-thorns starfish</name>
    <dbReference type="NCBI Taxonomy" id="133434"/>
    <lineage>
        <taxon>Eukaryota</taxon>
        <taxon>Metazoa</taxon>
        <taxon>Echinodermata</taxon>
        <taxon>Eleutherozoa</taxon>
        <taxon>Asterozoa</taxon>
        <taxon>Asteroidea</taxon>
        <taxon>Valvatacea</taxon>
        <taxon>Valvatida</taxon>
        <taxon>Acanthasteridae</taxon>
        <taxon>Acanthaster</taxon>
    </lineage>
</organism>
<evidence type="ECO:0000256" key="5">
    <source>
        <dbReference type="ARBA" id="ARBA00023136"/>
    </source>
</evidence>
<dbReference type="InterPro" id="IPR012506">
    <property type="entry name" value="TMEM86B-like"/>
</dbReference>
<evidence type="ECO:0000256" key="2">
    <source>
        <dbReference type="ARBA" id="ARBA00007375"/>
    </source>
</evidence>
<dbReference type="EC" id="3.3.2.2" evidence="6"/>
<feature type="transmembrane region" description="Helical" evidence="9">
    <location>
        <begin position="100"/>
        <end position="118"/>
    </location>
</feature>
<protein>
    <recommendedName>
        <fullName evidence="6">lysoplasmalogenase</fullName>
        <ecNumber evidence="6">3.3.2.2</ecNumber>
    </recommendedName>
</protein>
<gene>
    <name evidence="11" type="primary">LOC110975059</name>
</gene>
<evidence type="ECO:0000256" key="8">
    <source>
        <dbReference type="ARBA" id="ARBA00049560"/>
    </source>
</evidence>
<accession>A0A8B7XS82</accession>
<name>A0A8B7XS82_ACAPL</name>
<evidence type="ECO:0000256" key="1">
    <source>
        <dbReference type="ARBA" id="ARBA00004141"/>
    </source>
</evidence>
<sequence>MGIIKILHGQAIMHAMTKSSVVFLCPCLVSALVFLLYWTPRGEPPCPIGVVYKCLPILFLCMYVGAEIFFSGISRYSACIMLGLLFSGTGDAYMVYQRDYFIHGMLAFGAAHLFYAVAFHERRMWWKFVVFYTPFNVVMFTILAPRVSFQVFVPGCFYGLLITLMLWRAAARLDFSNPSASKLCALAGALLFLASDTVLSLNKFAVPLPYAQYIIMTTYYSSQFLITVSVHKEVEKHGVTAALNDGLKKNN</sequence>
<keyword evidence="4 9" id="KW-1133">Transmembrane helix</keyword>
<evidence type="ECO:0000313" key="10">
    <source>
        <dbReference type="Proteomes" id="UP000694845"/>
    </source>
</evidence>
<dbReference type="OrthoDB" id="2133758at2759"/>
<feature type="transmembrane region" description="Helical" evidence="9">
    <location>
        <begin position="21"/>
        <end position="38"/>
    </location>
</feature>
<comment type="similarity">
    <text evidence="2">Belongs to the TMEM86 family.</text>
</comment>
<dbReference type="Pfam" id="PF07947">
    <property type="entry name" value="YhhN"/>
    <property type="match status" value="1"/>
</dbReference>
<feature type="transmembrane region" description="Helical" evidence="9">
    <location>
        <begin position="76"/>
        <end position="94"/>
    </location>
</feature>
<proteinExistence type="inferred from homology"/>
<dbReference type="RefSeq" id="XP_022082855.1">
    <property type="nucleotide sequence ID" value="XM_022227163.1"/>
</dbReference>
<comment type="catalytic activity">
    <reaction evidence="8">
        <text>a 1-O-(1Z-alkenyl)-sn-glycero-3-phosphocholine + H2O = a 2,3-saturated aldehyde + sn-glycerol 3-phosphocholine</text>
        <dbReference type="Rhea" id="RHEA:22544"/>
        <dbReference type="ChEBI" id="CHEBI:15377"/>
        <dbReference type="ChEBI" id="CHEBI:16870"/>
        <dbReference type="ChEBI" id="CHEBI:73359"/>
        <dbReference type="ChEBI" id="CHEBI:77287"/>
        <dbReference type="EC" id="3.3.2.2"/>
    </reaction>
</comment>
<reference evidence="11" key="1">
    <citation type="submission" date="2025-08" db="UniProtKB">
        <authorList>
            <consortium name="RefSeq"/>
        </authorList>
    </citation>
    <scope>IDENTIFICATION</scope>
</reference>
<dbReference type="GeneID" id="110975059"/>
<evidence type="ECO:0000256" key="6">
    <source>
        <dbReference type="ARBA" id="ARBA00035673"/>
    </source>
</evidence>
<comment type="subcellular location">
    <subcellularLocation>
        <location evidence="1">Membrane</location>
        <topology evidence="1">Multi-pass membrane protein</topology>
    </subcellularLocation>
</comment>
<feature type="transmembrane region" description="Helical" evidence="9">
    <location>
        <begin position="50"/>
        <end position="69"/>
    </location>
</feature>
<evidence type="ECO:0000256" key="7">
    <source>
        <dbReference type="ARBA" id="ARBA00049458"/>
    </source>
</evidence>
<comment type="catalytic activity">
    <reaction evidence="7">
        <text>a 1-O-(1Z-alkenyl)-sn-glycero-3-phosphoethanolamine + H2O = a 2,3-saturated aldehyde + sn-glycero-3-phosphoethanolamine</text>
        <dbReference type="Rhea" id="RHEA:16905"/>
        <dbReference type="ChEBI" id="CHEBI:15377"/>
        <dbReference type="ChEBI" id="CHEBI:73359"/>
        <dbReference type="ChEBI" id="CHEBI:77288"/>
        <dbReference type="ChEBI" id="CHEBI:143890"/>
        <dbReference type="EC" id="3.3.2.2"/>
    </reaction>
</comment>
<keyword evidence="5 9" id="KW-0472">Membrane</keyword>
<dbReference type="PANTHER" id="PTHR31885:SF6">
    <property type="entry name" value="GH04784P"/>
    <property type="match status" value="1"/>
</dbReference>
<evidence type="ECO:0000313" key="11">
    <source>
        <dbReference type="RefSeq" id="XP_022082855.1"/>
    </source>
</evidence>
<dbReference type="Proteomes" id="UP000694845">
    <property type="component" value="Unplaced"/>
</dbReference>
<feature type="transmembrane region" description="Helical" evidence="9">
    <location>
        <begin position="151"/>
        <end position="171"/>
    </location>
</feature>
<dbReference type="PANTHER" id="PTHR31885">
    <property type="entry name" value="GH04784P"/>
    <property type="match status" value="1"/>
</dbReference>
<dbReference type="GO" id="GO:0016020">
    <property type="term" value="C:membrane"/>
    <property type="evidence" value="ECO:0007669"/>
    <property type="project" value="UniProtKB-SubCell"/>
</dbReference>
<evidence type="ECO:0000256" key="3">
    <source>
        <dbReference type="ARBA" id="ARBA00022692"/>
    </source>
</evidence>
<feature type="transmembrane region" description="Helical" evidence="9">
    <location>
        <begin position="125"/>
        <end position="145"/>
    </location>
</feature>